<dbReference type="OrthoDB" id="6258424at2759"/>
<dbReference type="Proteomes" id="UP000748531">
    <property type="component" value="Unassembled WGS sequence"/>
</dbReference>
<name>A0A8J4SKH0_9TREM</name>
<dbReference type="EMBL" id="LUCH01017242">
    <property type="protein sequence ID" value="KAF5395177.1"/>
    <property type="molecule type" value="Genomic_DNA"/>
</dbReference>
<keyword evidence="2" id="KW-1185">Reference proteome</keyword>
<reference evidence="1" key="1">
    <citation type="submission" date="2019-05" db="EMBL/GenBank/DDBJ databases">
        <title>Annotation for the trematode Paragonimus heterotremus.</title>
        <authorList>
            <person name="Choi Y.-J."/>
        </authorList>
    </citation>
    <scope>NUCLEOTIDE SEQUENCE</scope>
    <source>
        <strain evidence="1">LC</strain>
    </source>
</reference>
<proteinExistence type="predicted"/>
<sequence length="211" mass="23690">MEVDKMRSFVRLFQRGSTFLTDLKCQTDRDCVHFENSVCHPGAGFCTCPGETVLVVQEYACRNLAKDLRNAVCQSCVRRQGTCYRSAKLGSRIQNEKPLQQTSFKPVNNGTDSKSHYGEPWTDLDENLLLRNIFTLESVHPLEPDEDTTLELIDLLTIEAYGCSCSAPSANSLVQVDAPNQRQFRWVPTETDQLPKTTTVDVTFCSAQLGE</sequence>
<accession>A0A8J4SKH0</accession>
<comment type="caution">
    <text evidence="1">The sequence shown here is derived from an EMBL/GenBank/DDBJ whole genome shotgun (WGS) entry which is preliminary data.</text>
</comment>
<protein>
    <submittedName>
        <fullName evidence="1">Uncharacterized protein</fullName>
    </submittedName>
</protein>
<evidence type="ECO:0000313" key="2">
    <source>
        <dbReference type="Proteomes" id="UP000748531"/>
    </source>
</evidence>
<dbReference type="AlphaFoldDB" id="A0A8J4SKH0"/>
<organism evidence="1 2">
    <name type="scientific">Paragonimus heterotremus</name>
    <dbReference type="NCBI Taxonomy" id="100268"/>
    <lineage>
        <taxon>Eukaryota</taxon>
        <taxon>Metazoa</taxon>
        <taxon>Spiralia</taxon>
        <taxon>Lophotrochozoa</taxon>
        <taxon>Platyhelminthes</taxon>
        <taxon>Trematoda</taxon>
        <taxon>Digenea</taxon>
        <taxon>Plagiorchiida</taxon>
        <taxon>Troglotremata</taxon>
        <taxon>Troglotrematidae</taxon>
        <taxon>Paragonimus</taxon>
    </lineage>
</organism>
<evidence type="ECO:0000313" key="1">
    <source>
        <dbReference type="EMBL" id="KAF5395177.1"/>
    </source>
</evidence>
<gene>
    <name evidence="1" type="ORF">PHET_06469</name>
</gene>